<feature type="compositionally biased region" description="Basic and acidic residues" evidence="1">
    <location>
        <begin position="15"/>
        <end position="26"/>
    </location>
</feature>
<dbReference type="EMBL" id="WJXW01000004">
    <property type="protein sequence ID" value="KAF9736464.1"/>
    <property type="molecule type" value="Genomic_DNA"/>
</dbReference>
<protein>
    <submittedName>
        <fullName evidence="2">Uncharacterized protein</fullName>
    </submittedName>
</protein>
<accession>A0A9P6KS96</accession>
<evidence type="ECO:0000313" key="3">
    <source>
        <dbReference type="Proteomes" id="UP000756921"/>
    </source>
</evidence>
<feature type="compositionally biased region" description="Low complexity" evidence="1">
    <location>
        <begin position="68"/>
        <end position="77"/>
    </location>
</feature>
<gene>
    <name evidence="2" type="ORF">PMIN01_04243</name>
</gene>
<dbReference type="Proteomes" id="UP000756921">
    <property type="component" value="Unassembled WGS sequence"/>
</dbReference>
<sequence>MGRGSSVDTGRAGSRRWDGMEWDGRKKAPRRRTMQDLQQKIWQMGTRLRRADLSSVHRVHRVHPTPTPTTHTGTPSRDSSSHRALPPFSLLRNLASRLTDTMGARPASCAMLHLPKDERAVTKPSQTFTPALHGRRFRAAMRPATCDLRPATCDLQPATLLTSNKEQSSNAIPQSRNPSLFASREKRVPDLTWGCMSVRLREQPSSLSIVVHRDDRTPSLTAPKHAPTNAPCCSSSTAGRALAICMPSCNSAQPHGNPADRLTPFDGGPLSFIGTNTTASPEPGEWLRHPTRAAQALYSVTVLPNASFTLRSSRLTHPALEHTFCKVAMLHYYPRFAQSPMLWEKRVDDFGRLQTLRLGRYHIENYAANVQSTKHDIVTARLDFATVLVSIA</sequence>
<keyword evidence="3" id="KW-1185">Reference proteome</keyword>
<comment type="caution">
    <text evidence="2">The sequence shown here is derived from an EMBL/GenBank/DDBJ whole genome shotgun (WGS) entry which is preliminary data.</text>
</comment>
<organism evidence="2 3">
    <name type="scientific">Paraphaeosphaeria minitans</name>
    <dbReference type="NCBI Taxonomy" id="565426"/>
    <lineage>
        <taxon>Eukaryota</taxon>
        <taxon>Fungi</taxon>
        <taxon>Dikarya</taxon>
        <taxon>Ascomycota</taxon>
        <taxon>Pezizomycotina</taxon>
        <taxon>Dothideomycetes</taxon>
        <taxon>Pleosporomycetidae</taxon>
        <taxon>Pleosporales</taxon>
        <taxon>Massarineae</taxon>
        <taxon>Didymosphaeriaceae</taxon>
        <taxon>Paraphaeosphaeria</taxon>
    </lineage>
</organism>
<reference evidence="2" key="1">
    <citation type="journal article" date="2020" name="Mol. Plant Microbe Interact.">
        <title>Genome Sequence of the Biocontrol Agent Coniothyrium minitans strain Conio (IMI 134523).</title>
        <authorList>
            <person name="Patel D."/>
            <person name="Shittu T.A."/>
            <person name="Baroncelli R."/>
            <person name="Muthumeenakshi S."/>
            <person name="Osborne T.H."/>
            <person name="Janganan T.K."/>
            <person name="Sreenivasaprasad S."/>
        </authorList>
    </citation>
    <scope>NUCLEOTIDE SEQUENCE</scope>
    <source>
        <strain evidence="2">Conio</strain>
    </source>
</reference>
<feature type="region of interest" description="Disordered" evidence="1">
    <location>
        <begin position="1"/>
        <end position="35"/>
    </location>
</feature>
<evidence type="ECO:0000256" key="1">
    <source>
        <dbReference type="SAM" id="MobiDB-lite"/>
    </source>
</evidence>
<name>A0A9P6KS96_9PLEO</name>
<dbReference type="AlphaFoldDB" id="A0A9P6KS96"/>
<evidence type="ECO:0000313" key="2">
    <source>
        <dbReference type="EMBL" id="KAF9736464.1"/>
    </source>
</evidence>
<proteinExistence type="predicted"/>
<feature type="region of interest" description="Disordered" evidence="1">
    <location>
        <begin position="61"/>
        <end position="84"/>
    </location>
</feature>